<name>A0A7N0TMS2_KALFE</name>
<keyword evidence="4" id="KW-1185">Reference proteome</keyword>
<keyword evidence="1" id="KW-0863">Zinc-finger</keyword>
<keyword evidence="1" id="KW-0862">Zinc</keyword>
<dbReference type="OMA" id="ADCIEIT"/>
<dbReference type="InterPro" id="IPR013083">
    <property type="entry name" value="Znf_RING/FYVE/PHD"/>
</dbReference>
<protein>
    <recommendedName>
        <fullName evidence="2">UBP-type domain-containing protein</fullName>
    </recommendedName>
</protein>
<evidence type="ECO:0000313" key="4">
    <source>
        <dbReference type="Proteomes" id="UP000594263"/>
    </source>
</evidence>
<feature type="domain" description="UBP-type" evidence="2">
    <location>
        <begin position="41"/>
        <end position="141"/>
    </location>
</feature>
<dbReference type="GO" id="GO:0008270">
    <property type="term" value="F:zinc ion binding"/>
    <property type="evidence" value="ECO:0007669"/>
    <property type="project" value="UniProtKB-KW"/>
</dbReference>
<accession>A0A7N0TMS2</accession>
<dbReference type="EnsemblPlants" id="Kaladp0040s0260.1.v1.1">
    <property type="protein sequence ID" value="Kaladp0040s0260.1.v1.1"/>
    <property type="gene ID" value="Kaladp0040s0260.v1.1"/>
</dbReference>
<keyword evidence="1" id="KW-0479">Metal-binding</keyword>
<dbReference type="SUPFAM" id="SSF57850">
    <property type="entry name" value="RING/U-box"/>
    <property type="match status" value="1"/>
</dbReference>
<dbReference type="PROSITE" id="PS50271">
    <property type="entry name" value="ZF_UBP"/>
    <property type="match status" value="1"/>
</dbReference>
<organism evidence="3 4">
    <name type="scientific">Kalanchoe fedtschenkoi</name>
    <name type="common">Lavender scallops</name>
    <name type="synonym">South American air plant</name>
    <dbReference type="NCBI Taxonomy" id="63787"/>
    <lineage>
        <taxon>Eukaryota</taxon>
        <taxon>Viridiplantae</taxon>
        <taxon>Streptophyta</taxon>
        <taxon>Embryophyta</taxon>
        <taxon>Tracheophyta</taxon>
        <taxon>Spermatophyta</taxon>
        <taxon>Magnoliopsida</taxon>
        <taxon>eudicotyledons</taxon>
        <taxon>Gunneridae</taxon>
        <taxon>Pentapetalae</taxon>
        <taxon>Saxifragales</taxon>
        <taxon>Crassulaceae</taxon>
        <taxon>Kalanchoe</taxon>
    </lineage>
</organism>
<evidence type="ECO:0000313" key="3">
    <source>
        <dbReference type="EnsemblPlants" id="Kaladp0040s0260.1.v1.1"/>
    </source>
</evidence>
<dbReference type="PANTHER" id="PTHR47665">
    <property type="entry name" value="HISTONE DEACETYLASE-LIKE PROTEIN"/>
    <property type="match status" value="1"/>
</dbReference>
<dbReference type="SMART" id="SM00290">
    <property type="entry name" value="ZnF_UBP"/>
    <property type="match status" value="1"/>
</dbReference>
<dbReference type="Pfam" id="PF02148">
    <property type="entry name" value="zf-UBP"/>
    <property type="match status" value="1"/>
</dbReference>
<sequence length="161" mass="17712">MSNEAPPPSSSRSVTLELEVGSGDEDELLYGGGWGWVEARTHCDHLESVAADLAHIPTPDTHCSRCQHPDENWLCLCCKDVFCSRFVNKHMVDHNQATSHSLAFSFSDLSVWCYACDAYLDAQVMKQLRPAYETAYLLKFGQAPPFRAAQNPGVIGSSSSS</sequence>
<dbReference type="InterPro" id="IPR001607">
    <property type="entry name" value="Znf_UBP"/>
</dbReference>
<reference evidence="3" key="1">
    <citation type="submission" date="2021-01" db="UniProtKB">
        <authorList>
            <consortium name="EnsemblPlants"/>
        </authorList>
    </citation>
    <scope>IDENTIFICATION</scope>
</reference>
<dbReference type="AlphaFoldDB" id="A0A7N0TMS2"/>
<evidence type="ECO:0000259" key="2">
    <source>
        <dbReference type="PROSITE" id="PS50271"/>
    </source>
</evidence>
<evidence type="ECO:0000256" key="1">
    <source>
        <dbReference type="PROSITE-ProRule" id="PRU00502"/>
    </source>
</evidence>
<dbReference type="Proteomes" id="UP000594263">
    <property type="component" value="Unplaced"/>
</dbReference>
<dbReference type="PANTHER" id="PTHR47665:SF1">
    <property type="entry name" value="HISTONE DEACETYLASE-LIKE PROTEIN"/>
    <property type="match status" value="1"/>
</dbReference>
<proteinExistence type="predicted"/>
<dbReference type="Gramene" id="Kaladp0040s0260.1.v1.1">
    <property type="protein sequence ID" value="Kaladp0040s0260.1.v1.1"/>
    <property type="gene ID" value="Kaladp0040s0260.v1.1"/>
</dbReference>
<dbReference type="Gene3D" id="3.30.40.10">
    <property type="entry name" value="Zinc/RING finger domain, C3HC4 (zinc finger)"/>
    <property type="match status" value="1"/>
</dbReference>